<name>A0A165AFA1_XYLHT</name>
<reference evidence="1 2" key="1">
    <citation type="journal article" date="2016" name="Fungal Biol.">
        <title>The genome of Xylona heveae provides a window into fungal endophytism.</title>
        <authorList>
            <person name="Gazis R."/>
            <person name="Kuo A."/>
            <person name="Riley R."/>
            <person name="LaButti K."/>
            <person name="Lipzen A."/>
            <person name="Lin J."/>
            <person name="Amirebrahimi M."/>
            <person name="Hesse C.N."/>
            <person name="Spatafora J.W."/>
            <person name="Henrissat B."/>
            <person name="Hainaut M."/>
            <person name="Grigoriev I.V."/>
            <person name="Hibbett D.S."/>
        </authorList>
    </citation>
    <scope>NUCLEOTIDE SEQUENCE [LARGE SCALE GENOMIC DNA]</scope>
    <source>
        <strain evidence="1 2">TC161</strain>
    </source>
</reference>
<dbReference type="GeneID" id="28900296"/>
<proteinExistence type="predicted"/>
<organism evidence="1 2">
    <name type="scientific">Xylona heveae (strain CBS 132557 / TC161)</name>
    <dbReference type="NCBI Taxonomy" id="1328760"/>
    <lineage>
        <taxon>Eukaryota</taxon>
        <taxon>Fungi</taxon>
        <taxon>Dikarya</taxon>
        <taxon>Ascomycota</taxon>
        <taxon>Pezizomycotina</taxon>
        <taxon>Xylonomycetes</taxon>
        <taxon>Xylonales</taxon>
        <taxon>Xylonaceae</taxon>
        <taxon>Xylona</taxon>
    </lineage>
</organism>
<dbReference type="InParanoid" id="A0A165AFA1"/>
<keyword evidence="2" id="KW-1185">Reference proteome</keyword>
<dbReference type="Proteomes" id="UP000076632">
    <property type="component" value="Unassembled WGS sequence"/>
</dbReference>
<gene>
    <name evidence="1" type="ORF">L228DRAFT_26857</name>
</gene>
<dbReference type="AlphaFoldDB" id="A0A165AFA1"/>
<evidence type="ECO:0000313" key="1">
    <source>
        <dbReference type="EMBL" id="KZF20381.1"/>
    </source>
</evidence>
<dbReference type="RefSeq" id="XP_018185936.1">
    <property type="nucleotide sequence ID" value="XM_018335159.1"/>
</dbReference>
<dbReference type="EMBL" id="KV407463">
    <property type="protein sequence ID" value="KZF20381.1"/>
    <property type="molecule type" value="Genomic_DNA"/>
</dbReference>
<accession>A0A165AFA1</accession>
<evidence type="ECO:0000313" key="2">
    <source>
        <dbReference type="Proteomes" id="UP000076632"/>
    </source>
</evidence>
<sequence>MLRSSTSNRRQCRCPVSCLLSKSGGLKAEIFPTATTPSRRQTLNKIIDAKDADPRFLGFCKTSTAVLRYEIEALHTQYGSFFPFHSSPSLLREGPLKETISVRQGSWTSSSGYGLPSTDHYSAPTTELAGLAIPFRPICTVQQFGDSLLRRIMGFAISRSV</sequence>
<protein>
    <submittedName>
        <fullName evidence="1">Uncharacterized protein</fullName>
    </submittedName>
</protein>